<dbReference type="Proteomes" id="UP000676194">
    <property type="component" value="Chromosome"/>
</dbReference>
<dbReference type="RefSeq" id="WP_213499449.1">
    <property type="nucleotide sequence ID" value="NZ_CP074694.1"/>
</dbReference>
<evidence type="ECO:0000313" key="2">
    <source>
        <dbReference type="EMBL" id="QVL34450.1"/>
    </source>
</evidence>
<gene>
    <name evidence="2" type="ORF">KIH39_11235</name>
</gene>
<dbReference type="EMBL" id="CP074694">
    <property type="protein sequence ID" value="QVL34450.1"/>
    <property type="molecule type" value="Genomic_DNA"/>
</dbReference>
<evidence type="ECO:0000313" key="3">
    <source>
        <dbReference type="Proteomes" id="UP000676194"/>
    </source>
</evidence>
<keyword evidence="3" id="KW-1185">Reference proteome</keyword>
<evidence type="ECO:0000256" key="1">
    <source>
        <dbReference type="SAM" id="MobiDB-lite"/>
    </source>
</evidence>
<dbReference type="AlphaFoldDB" id="A0A8E6EWX4"/>
<protein>
    <recommendedName>
        <fullName evidence="4">RiboL-PSP-HEPN domain-containing protein</fullName>
    </recommendedName>
</protein>
<reference evidence="2" key="1">
    <citation type="submission" date="2021-05" db="EMBL/GenBank/DDBJ databases">
        <title>Complete genome sequence of the cellulolytic planctomycete Telmatocola sphagniphila SP2T and characterization of the first cellulase from planctomycetes.</title>
        <authorList>
            <person name="Rakitin A.L."/>
            <person name="Beletsky A.V."/>
            <person name="Naumoff D.G."/>
            <person name="Kulichevskaya I.S."/>
            <person name="Mardanov A.V."/>
            <person name="Ravin N.V."/>
            <person name="Dedysh S.N."/>
        </authorList>
    </citation>
    <scope>NUCLEOTIDE SEQUENCE</scope>
    <source>
        <strain evidence="2">SP2T</strain>
    </source>
</reference>
<proteinExistence type="predicted"/>
<dbReference type="KEGG" id="tsph:KIH39_11235"/>
<organism evidence="2 3">
    <name type="scientific">Telmatocola sphagniphila</name>
    <dbReference type="NCBI Taxonomy" id="1123043"/>
    <lineage>
        <taxon>Bacteria</taxon>
        <taxon>Pseudomonadati</taxon>
        <taxon>Planctomycetota</taxon>
        <taxon>Planctomycetia</taxon>
        <taxon>Gemmatales</taxon>
        <taxon>Gemmataceae</taxon>
    </lineage>
</organism>
<accession>A0A8E6EWX4</accession>
<name>A0A8E6EWX4_9BACT</name>
<feature type="region of interest" description="Disordered" evidence="1">
    <location>
        <begin position="187"/>
        <end position="210"/>
    </location>
</feature>
<evidence type="ECO:0008006" key="4">
    <source>
        <dbReference type="Google" id="ProtNLM"/>
    </source>
</evidence>
<sequence>MEVVSRELKSMSPADALIPFKGIENENLLPEVQEIASVYRRNCELLSTLSWAPMQFVSMGQQIARAEIAANFMLYGAENFNGVSLDISKEEDREKISEHSALTFELLTKKKQWPYPPNYGGVYSKYVKAVTPKHVSDDLHTIKLSQVLLAWSAFETMVGDLWIEAVNICPSPLAKLTGKKGRILSMVSGSSKSDEGENKSTNTTSQKSTKEVSLNLIEQITKGEFDLSKKMGDLLFAGNRVGFSSLQAVREAYSMAFPETCRSLKSKTIDEILASNVLDSLATVRNLVAHKSGVVDQEYWEKQRVAKYAPKLNIGDRINLDDPTTYELIIPSIELGVKLLKEVSSWVNLRQDSLKPGFTSS</sequence>